<feature type="compositionally biased region" description="Basic and acidic residues" evidence="1">
    <location>
        <begin position="212"/>
        <end position="221"/>
    </location>
</feature>
<comment type="caution">
    <text evidence="2">The sequence shown here is derived from an EMBL/GenBank/DDBJ whole genome shotgun (WGS) entry which is preliminary data.</text>
</comment>
<organism evidence="2 3">
    <name type="scientific">Phenylobacterium soli</name>
    <dbReference type="NCBI Taxonomy" id="2170551"/>
    <lineage>
        <taxon>Bacteria</taxon>
        <taxon>Pseudomonadati</taxon>
        <taxon>Pseudomonadota</taxon>
        <taxon>Alphaproteobacteria</taxon>
        <taxon>Caulobacterales</taxon>
        <taxon>Caulobacteraceae</taxon>
        <taxon>Phenylobacterium</taxon>
    </lineage>
</organism>
<gene>
    <name evidence="2" type="ORF">DJ017_04065</name>
</gene>
<dbReference type="OrthoDB" id="9789843at2"/>
<name>A0A328AGI0_9CAUL</name>
<reference evidence="3" key="1">
    <citation type="submission" date="2018-05" db="EMBL/GenBank/DDBJ databases">
        <authorList>
            <person name="Li X."/>
        </authorList>
    </citation>
    <scope>NUCLEOTIDE SEQUENCE [LARGE SCALE GENOMIC DNA]</scope>
    <source>
        <strain evidence="3">LX32</strain>
    </source>
</reference>
<dbReference type="Pfam" id="PF06242">
    <property type="entry name" value="TrcR"/>
    <property type="match status" value="1"/>
</dbReference>
<dbReference type="RefSeq" id="WP_111527511.1">
    <property type="nucleotide sequence ID" value="NZ_JBHRSG010000005.1"/>
</dbReference>
<feature type="region of interest" description="Disordered" evidence="1">
    <location>
        <begin position="173"/>
        <end position="235"/>
    </location>
</feature>
<sequence length="235" mass="25958">MTEILMPKATAVWLVDNTSLTFDQIADFCGLHPLEVKGIADGEVARDIRGADPIANGQLSREELDQAEKNASYRMKAQKSRHAELLKPVKKGPRYTPVSRRQDRPDAIAWFLRNHPEVADSQIARLLGTTKATIDSVRNRSHWNAANIKPVDPVTLGLVAQLELDEVVRKAADKKAKEDAKRGITGDGPTLRPASETGVYEDAETVDDEAHEEVRETREDAASVFSSFSDEGDED</sequence>
<feature type="compositionally biased region" description="Acidic residues" evidence="1">
    <location>
        <begin position="199"/>
        <end position="211"/>
    </location>
</feature>
<dbReference type="Proteomes" id="UP000249254">
    <property type="component" value="Unassembled WGS sequence"/>
</dbReference>
<dbReference type="EMBL" id="QFYQ01000001">
    <property type="protein sequence ID" value="RAK53759.1"/>
    <property type="molecule type" value="Genomic_DNA"/>
</dbReference>
<feature type="compositionally biased region" description="Basic and acidic residues" evidence="1">
    <location>
        <begin position="173"/>
        <end position="184"/>
    </location>
</feature>
<evidence type="ECO:0000313" key="3">
    <source>
        <dbReference type="Proteomes" id="UP000249254"/>
    </source>
</evidence>
<proteinExistence type="predicted"/>
<evidence type="ECO:0000256" key="1">
    <source>
        <dbReference type="SAM" id="MobiDB-lite"/>
    </source>
</evidence>
<protein>
    <submittedName>
        <fullName evidence="2">DUF1013 domain-containing protein</fullName>
    </submittedName>
</protein>
<accession>A0A328AGI0</accession>
<evidence type="ECO:0000313" key="2">
    <source>
        <dbReference type="EMBL" id="RAK53759.1"/>
    </source>
</evidence>
<dbReference type="InterPro" id="IPR010421">
    <property type="entry name" value="TrcR"/>
</dbReference>
<keyword evidence="3" id="KW-1185">Reference proteome</keyword>
<dbReference type="AlphaFoldDB" id="A0A328AGI0"/>